<dbReference type="EMBL" id="CAID01000005">
    <property type="protein sequence ID" value="CEF98047.1"/>
    <property type="molecule type" value="Genomic_DNA"/>
</dbReference>
<dbReference type="Pfam" id="PF00271">
    <property type="entry name" value="Helicase_C"/>
    <property type="match status" value="1"/>
</dbReference>
<dbReference type="OrthoDB" id="10256233at2759"/>
<dbReference type="InParanoid" id="A0A090M5U8"/>
<evidence type="ECO:0000256" key="2">
    <source>
        <dbReference type="ARBA" id="ARBA00022801"/>
    </source>
</evidence>
<keyword evidence="9" id="KW-1185">Reference proteome</keyword>
<dbReference type="CDD" id="cd00268">
    <property type="entry name" value="DEADc"/>
    <property type="match status" value="1"/>
</dbReference>
<organism evidence="8 9">
    <name type="scientific">Ostreococcus tauri</name>
    <name type="common">Marine green alga</name>
    <dbReference type="NCBI Taxonomy" id="70448"/>
    <lineage>
        <taxon>Eukaryota</taxon>
        <taxon>Viridiplantae</taxon>
        <taxon>Chlorophyta</taxon>
        <taxon>Mamiellophyceae</taxon>
        <taxon>Mamiellales</taxon>
        <taxon>Bathycoccaceae</taxon>
        <taxon>Ostreococcus</taxon>
    </lineage>
</organism>
<evidence type="ECO:0000256" key="5">
    <source>
        <dbReference type="SAM" id="MobiDB-lite"/>
    </source>
</evidence>
<evidence type="ECO:0000313" key="9">
    <source>
        <dbReference type="Proteomes" id="UP000009170"/>
    </source>
</evidence>
<dbReference type="InterPro" id="IPR001650">
    <property type="entry name" value="Helicase_C-like"/>
</dbReference>
<dbReference type="PROSITE" id="PS51192">
    <property type="entry name" value="HELICASE_ATP_BIND_1"/>
    <property type="match status" value="1"/>
</dbReference>
<dbReference type="Proteomes" id="UP000009170">
    <property type="component" value="Unassembled WGS sequence"/>
</dbReference>
<sequence>MAPTRSRGRHAGGTGATGTFAEAGLADAALMEALRAMEITEPTEIQYKAIGVIGSEGGNAFIASHTGSGKTLAYLLPVIQRMKAAEAEAGERLAKPKRPKVVVTCPTRELAEQVAEVAKALSHVAKFSSCLVVGGKRLSTQKERLDSPVDVVIGTPGRLIKHVEQGNLFLGSVDAMVLDEADTLFEAGFGDEVKRLLRPLKARPEGKTCVLVSATMPDRLRKLVDEELPNLKYIKTDSLHRSAPGLKHRFIDCPGDVDKMTVLEQIVVPEHRQGKRLMIFCNTLPSCIAAERTMSEADIRTVQYHGDMTSDARADSLRDFIESDAQNNLTMVCTDLAARGLDFGRMKVDHVINFDFPMNALDYIHRSGRTARAGAGGKVTNLVAKKDRVLAGEIDSAVKLGLPIDNATSSRAVSEARRKKAITDARERRTGGRSRTAPAKASDRAPSSNRGRRGAARFEQSSKPSGTKPRRS</sequence>
<dbReference type="GO" id="GO:0004386">
    <property type="term" value="F:helicase activity"/>
    <property type="evidence" value="ECO:0007669"/>
    <property type="project" value="UniProtKB-KW"/>
</dbReference>
<dbReference type="Pfam" id="PF00270">
    <property type="entry name" value="DEAD"/>
    <property type="match status" value="1"/>
</dbReference>
<dbReference type="Gene3D" id="3.40.50.300">
    <property type="entry name" value="P-loop containing nucleotide triphosphate hydrolases"/>
    <property type="match status" value="2"/>
</dbReference>
<dbReference type="STRING" id="70448.A0A090M5U8"/>
<evidence type="ECO:0000259" key="6">
    <source>
        <dbReference type="PROSITE" id="PS51192"/>
    </source>
</evidence>
<evidence type="ECO:0000256" key="3">
    <source>
        <dbReference type="ARBA" id="ARBA00022806"/>
    </source>
</evidence>
<keyword evidence="1" id="KW-0547">Nucleotide-binding</keyword>
<dbReference type="GO" id="GO:0005524">
    <property type="term" value="F:ATP binding"/>
    <property type="evidence" value="ECO:0007669"/>
    <property type="project" value="UniProtKB-KW"/>
</dbReference>
<dbReference type="InterPro" id="IPR011545">
    <property type="entry name" value="DEAD/DEAH_box_helicase_dom"/>
</dbReference>
<dbReference type="AlphaFoldDB" id="A0A090M5U8"/>
<comment type="caution">
    <text evidence="8">The sequence shown here is derived from an EMBL/GenBank/DDBJ whole genome shotgun (WGS) entry which is preliminary data.</text>
</comment>
<keyword evidence="3 8" id="KW-0347">Helicase</keyword>
<dbReference type="CDD" id="cd18787">
    <property type="entry name" value="SF2_C_DEAD"/>
    <property type="match status" value="1"/>
</dbReference>
<evidence type="ECO:0000256" key="1">
    <source>
        <dbReference type="ARBA" id="ARBA00022741"/>
    </source>
</evidence>
<dbReference type="InterPro" id="IPR027417">
    <property type="entry name" value="P-loop_NTPase"/>
</dbReference>
<dbReference type="GeneID" id="9835129"/>
<dbReference type="GO" id="GO:0016787">
    <property type="term" value="F:hydrolase activity"/>
    <property type="evidence" value="ECO:0007669"/>
    <property type="project" value="UniProtKB-KW"/>
</dbReference>
<keyword evidence="4" id="KW-0067">ATP-binding</keyword>
<evidence type="ECO:0000313" key="8">
    <source>
        <dbReference type="EMBL" id="CEF98047.1"/>
    </source>
</evidence>
<evidence type="ECO:0000259" key="7">
    <source>
        <dbReference type="PROSITE" id="PS51194"/>
    </source>
</evidence>
<name>A0A090M5U8_OSTTA</name>
<dbReference type="RefSeq" id="XP_003079428.2">
    <property type="nucleotide sequence ID" value="XM_003079380.2"/>
</dbReference>
<feature type="domain" description="Helicase ATP-binding" evidence="6">
    <location>
        <begin position="51"/>
        <end position="234"/>
    </location>
</feature>
<evidence type="ECO:0000256" key="4">
    <source>
        <dbReference type="ARBA" id="ARBA00022840"/>
    </source>
</evidence>
<gene>
    <name evidence="8" type="ORF">OT_ostta05g03210</name>
</gene>
<reference evidence="9" key="1">
    <citation type="journal article" date="2006" name="Proc. Natl. Acad. Sci. U.S.A.">
        <title>Genome analysis of the smallest free-living eukaryote Ostreococcus tauri unveils many unique features.</title>
        <authorList>
            <person name="Derelle E."/>
            <person name="Ferraz C."/>
            <person name="Rombauts S."/>
            <person name="Rouze P."/>
            <person name="Worden A.Z."/>
            <person name="Robbens S."/>
            <person name="Partensky F."/>
            <person name="Degroeve S."/>
            <person name="Echeynie S."/>
            <person name="Cooke R."/>
            <person name="Saeys Y."/>
            <person name="Wuyts J."/>
            <person name="Jabbari K."/>
            <person name="Bowler C."/>
            <person name="Panaud O."/>
            <person name="Piegu B."/>
            <person name="Ball S.G."/>
            <person name="Ral J.-P."/>
            <person name="Bouget F.-Y."/>
            <person name="Piganeau G."/>
            <person name="De Baets B."/>
            <person name="Picard A."/>
            <person name="Delseny M."/>
            <person name="Demaille J."/>
            <person name="Van de Peer Y."/>
            <person name="Moreau H."/>
        </authorList>
    </citation>
    <scope>NUCLEOTIDE SEQUENCE [LARGE SCALE GENOMIC DNA]</scope>
    <source>
        <strain evidence="9">OTTH 0595 / CCAP 157/2 / RCC745</strain>
    </source>
</reference>
<dbReference type="KEGG" id="ota:OT_ostta05g03210"/>
<dbReference type="PROSITE" id="PS51194">
    <property type="entry name" value="HELICASE_CTER"/>
    <property type="match status" value="1"/>
</dbReference>
<protein>
    <submittedName>
        <fullName evidence="8">Helicase, C-terminal</fullName>
    </submittedName>
</protein>
<accession>A0A090M5U8</accession>
<feature type="domain" description="Helicase C-terminal" evidence="7">
    <location>
        <begin position="262"/>
        <end position="414"/>
    </location>
</feature>
<proteinExistence type="predicted"/>
<dbReference type="SMART" id="SM00487">
    <property type="entry name" value="DEXDc"/>
    <property type="match status" value="1"/>
</dbReference>
<dbReference type="InterPro" id="IPR014001">
    <property type="entry name" value="Helicase_ATP-bd"/>
</dbReference>
<feature type="region of interest" description="Disordered" evidence="5">
    <location>
        <begin position="408"/>
        <end position="472"/>
    </location>
</feature>
<dbReference type="FunCoup" id="A0A090M5U8">
    <property type="interactions" value="1498"/>
</dbReference>
<dbReference type="InterPro" id="IPR044742">
    <property type="entry name" value="DEAD/DEAH_RhlB"/>
</dbReference>
<dbReference type="SMART" id="SM00490">
    <property type="entry name" value="HELICc"/>
    <property type="match status" value="1"/>
</dbReference>
<feature type="compositionally biased region" description="Basic and acidic residues" evidence="5">
    <location>
        <begin position="421"/>
        <end position="430"/>
    </location>
</feature>
<dbReference type="SUPFAM" id="SSF52540">
    <property type="entry name" value="P-loop containing nucleoside triphosphate hydrolases"/>
    <property type="match status" value="1"/>
</dbReference>
<reference evidence="8 9" key="2">
    <citation type="journal article" date="2014" name="BMC Genomics">
        <title>An improved genome of the model marine alga Ostreococcus tauri unfolds by assessing Illumina de novo assemblies.</title>
        <authorList>
            <person name="Blanc-Mathieu R."/>
            <person name="Verhelst B."/>
            <person name="Derelle E."/>
            <person name="Rombauts S."/>
            <person name="Bouget F.Y."/>
            <person name="Carre I."/>
            <person name="Chateau A."/>
            <person name="Eyre-Walker A."/>
            <person name="Grimsley N."/>
            <person name="Moreau H."/>
            <person name="Piegu B."/>
            <person name="Rivals E."/>
            <person name="Schackwitz W."/>
            <person name="Van de Peer Y."/>
            <person name="Piganeau G."/>
        </authorList>
    </citation>
    <scope>NUCLEOTIDE SEQUENCE [LARGE SCALE GENOMIC DNA]</scope>
    <source>
        <strain evidence="9">OTTH 0595 / CCAP 157/2 / RCC745</strain>
    </source>
</reference>
<dbReference type="GO" id="GO:0003676">
    <property type="term" value="F:nucleic acid binding"/>
    <property type="evidence" value="ECO:0007669"/>
    <property type="project" value="InterPro"/>
</dbReference>
<dbReference type="PANTHER" id="PTHR47960">
    <property type="entry name" value="DEAD-BOX ATP-DEPENDENT RNA HELICASE 50"/>
    <property type="match status" value="1"/>
</dbReference>
<keyword evidence="2" id="KW-0378">Hydrolase</keyword>